<proteinExistence type="inferred from homology"/>
<dbReference type="OrthoDB" id="3401349at2"/>
<dbReference type="GO" id="GO:0043856">
    <property type="term" value="F:anti-sigma factor antagonist activity"/>
    <property type="evidence" value="ECO:0007669"/>
    <property type="project" value="InterPro"/>
</dbReference>
<dbReference type="Pfam" id="PF01740">
    <property type="entry name" value="STAS"/>
    <property type="match status" value="1"/>
</dbReference>
<feature type="compositionally biased region" description="Pro residues" evidence="3">
    <location>
        <begin position="178"/>
        <end position="189"/>
    </location>
</feature>
<feature type="region of interest" description="Disordered" evidence="3">
    <location>
        <begin position="147"/>
        <end position="189"/>
    </location>
</feature>
<dbReference type="Gene3D" id="3.30.750.24">
    <property type="entry name" value="STAS domain"/>
    <property type="match status" value="1"/>
</dbReference>
<evidence type="ECO:0000313" key="7">
    <source>
        <dbReference type="Proteomes" id="UP000285744"/>
    </source>
</evidence>
<feature type="compositionally biased region" description="Low complexity" evidence="3">
    <location>
        <begin position="147"/>
        <end position="168"/>
    </location>
</feature>
<name>A0A420F712_9ACTN</name>
<dbReference type="Proteomes" id="UP000285744">
    <property type="component" value="Unassembled WGS sequence"/>
</dbReference>
<dbReference type="EMBL" id="RAQQ01000002">
    <property type="protein sequence ID" value="RKF28701.1"/>
    <property type="molecule type" value="Genomic_DNA"/>
</dbReference>
<dbReference type="InterPro" id="IPR036513">
    <property type="entry name" value="STAS_dom_sf"/>
</dbReference>
<protein>
    <recommendedName>
        <fullName evidence="2">Anti-sigma factor antagonist</fullName>
    </recommendedName>
</protein>
<evidence type="ECO:0000256" key="1">
    <source>
        <dbReference type="ARBA" id="ARBA00009013"/>
    </source>
</evidence>
<dbReference type="PROSITE" id="PS50801">
    <property type="entry name" value="STAS"/>
    <property type="match status" value="1"/>
</dbReference>
<dbReference type="InterPro" id="IPR003658">
    <property type="entry name" value="Anti-sigma_ant"/>
</dbReference>
<evidence type="ECO:0000313" key="6">
    <source>
        <dbReference type="EMBL" id="WUP51155.1"/>
    </source>
</evidence>
<accession>A0A420F712</accession>
<dbReference type="PANTHER" id="PTHR33495:SF2">
    <property type="entry name" value="ANTI-SIGMA FACTOR ANTAGONIST TM_1081-RELATED"/>
    <property type="match status" value="1"/>
</dbReference>
<dbReference type="EMBL" id="CP108084">
    <property type="protein sequence ID" value="WUP51155.1"/>
    <property type="molecule type" value="Genomic_DNA"/>
</dbReference>
<gene>
    <name evidence="5" type="ORF">D7I43_02860</name>
    <name evidence="6" type="ORF">OG994_06510</name>
</gene>
<comment type="similarity">
    <text evidence="1 2">Belongs to the anti-sigma-factor antagonist family.</text>
</comment>
<dbReference type="PANTHER" id="PTHR33495">
    <property type="entry name" value="ANTI-SIGMA FACTOR ANTAGONIST TM_1081-RELATED-RELATED"/>
    <property type="match status" value="1"/>
</dbReference>
<dbReference type="CDD" id="cd07043">
    <property type="entry name" value="STAS_anti-anti-sigma_factors"/>
    <property type="match status" value="1"/>
</dbReference>
<dbReference type="Proteomes" id="UP001432190">
    <property type="component" value="Chromosome"/>
</dbReference>
<dbReference type="SUPFAM" id="SSF52091">
    <property type="entry name" value="SpoIIaa-like"/>
    <property type="match status" value="1"/>
</dbReference>
<evidence type="ECO:0000259" key="4">
    <source>
        <dbReference type="PROSITE" id="PS50801"/>
    </source>
</evidence>
<dbReference type="InterPro" id="IPR002645">
    <property type="entry name" value="STAS_dom"/>
</dbReference>
<reference evidence="5 7" key="1">
    <citation type="journal article" date="2018" name="Int. J. Syst. Evol. Microbiol.">
        <title>Micromonospora globbae sp. nov., an endophytic actinomycete isolated from roots of Globba winitii C. H. Wright.</title>
        <authorList>
            <person name="Kuncharoen N."/>
            <person name="Pittayakhajonwut P."/>
            <person name="Tanasupawat S."/>
        </authorList>
    </citation>
    <scope>NUCLEOTIDE SEQUENCE [LARGE SCALE GENOMIC DNA]</scope>
    <source>
        <strain evidence="5 7">WPS1-2</strain>
    </source>
</reference>
<evidence type="ECO:0000313" key="8">
    <source>
        <dbReference type="Proteomes" id="UP001432190"/>
    </source>
</evidence>
<organism evidence="5 7">
    <name type="scientific">Micromonospora globbae</name>
    <dbReference type="NCBI Taxonomy" id="1894969"/>
    <lineage>
        <taxon>Bacteria</taxon>
        <taxon>Bacillati</taxon>
        <taxon>Actinomycetota</taxon>
        <taxon>Actinomycetes</taxon>
        <taxon>Micromonosporales</taxon>
        <taxon>Micromonosporaceae</taxon>
        <taxon>Micromonospora</taxon>
    </lineage>
</organism>
<evidence type="ECO:0000313" key="5">
    <source>
        <dbReference type="EMBL" id="RKF28701.1"/>
    </source>
</evidence>
<reference evidence="6" key="2">
    <citation type="submission" date="2022-10" db="EMBL/GenBank/DDBJ databases">
        <title>The complete genomes of actinobacterial strains from the NBC collection.</title>
        <authorList>
            <person name="Joergensen T.S."/>
            <person name="Alvarez Arevalo M."/>
            <person name="Sterndorff E.B."/>
            <person name="Faurdal D."/>
            <person name="Vuksanovic O."/>
            <person name="Mourched A.-S."/>
            <person name="Charusanti P."/>
            <person name="Shaw S."/>
            <person name="Blin K."/>
            <person name="Weber T."/>
        </authorList>
    </citation>
    <scope>NUCLEOTIDE SEQUENCE</scope>
    <source>
        <strain evidence="6">NBC_00256</strain>
    </source>
</reference>
<dbReference type="NCBIfam" id="TIGR00377">
    <property type="entry name" value="ant_ant_sig"/>
    <property type="match status" value="1"/>
</dbReference>
<sequence>MGERSDRFHVRVSVGDHGVDVHAVGEIDIATVGALRSALWAAPARPVLRLHLSGVRLLSAAGVRALVAAHRRVRTRGGELVLVDPEPVVARVLRVTGLHRVIPVVETSGPASASPATTPRPTAAVATAQPTVAVAAPQPTAAVAAAQPTVAAPAPQPSVAVAAAQPSSGGPDRSAPARPEPPQPVLLAA</sequence>
<feature type="domain" description="STAS" evidence="4">
    <location>
        <begin position="25"/>
        <end position="98"/>
    </location>
</feature>
<evidence type="ECO:0000256" key="3">
    <source>
        <dbReference type="SAM" id="MobiDB-lite"/>
    </source>
</evidence>
<keyword evidence="8" id="KW-1185">Reference proteome</keyword>
<dbReference type="AlphaFoldDB" id="A0A420F712"/>
<evidence type="ECO:0000256" key="2">
    <source>
        <dbReference type="RuleBase" id="RU003749"/>
    </source>
</evidence>